<keyword evidence="4" id="KW-1133">Transmembrane helix</keyword>
<evidence type="ECO:0000256" key="1">
    <source>
        <dbReference type="ARBA" id="ARBA00022598"/>
    </source>
</evidence>
<accession>A0A1I7XHS7</accession>
<evidence type="ECO:0000313" key="6">
    <source>
        <dbReference type="Proteomes" id="UP000095283"/>
    </source>
</evidence>
<organism evidence="6 7">
    <name type="scientific">Heterorhabditis bacteriophora</name>
    <name type="common">Entomopathogenic nematode worm</name>
    <dbReference type="NCBI Taxonomy" id="37862"/>
    <lineage>
        <taxon>Eukaryota</taxon>
        <taxon>Metazoa</taxon>
        <taxon>Ecdysozoa</taxon>
        <taxon>Nematoda</taxon>
        <taxon>Chromadorea</taxon>
        <taxon>Rhabditida</taxon>
        <taxon>Rhabditina</taxon>
        <taxon>Rhabditomorpha</taxon>
        <taxon>Strongyloidea</taxon>
        <taxon>Heterorhabditidae</taxon>
        <taxon>Heterorhabditis</taxon>
    </lineage>
</organism>
<dbReference type="PANTHER" id="PTHR43272">
    <property type="entry name" value="LONG-CHAIN-FATTY-ACID--COA LIGASE"/>
    <property type="match status" value="1"/>
</dbReference>
<keyword evidence="4" id="KW-0812">Transmembrane</keyword>
<keyword evidence="1" id="KW-0436">Ligase</keyword>
<dbReference type="Gene3D" id="3.40.50.12780">
    <property type="entry name" value="N-terminal domain of ligase-like"/>
    <property type="match status" value="2"/>
</dbReference>
<feature type="transmembrane region" description="Helical" evidence="4">
    <location>
        <begin position="677"/>
        <end position="698"/>
    </location>
</feature>
<dbReference type="GO" id="GO:0005783">
    <property type="term" value="C:endoplasmic reticulum"/>
    <property type="evidence" value="ECO:0007669"/>
    <property type="project" value="TreeGrafter"/>
</dbReference>
<dbReference type="SUPFAM" id="SSF56801">
    <property type="entry name" value="Acetyl-CoA synthetase-like"/>
    <property type="match status" value="2"/>
</dbReference>
<keyword evidence="6" id="KW-1185">Reference proteome</keyword>
<dbReference type="EC" id="6.2.1.3" evidence="3"/>
<evidence type="ECO:0000256" key="3">
    <source>
        <dbReference type="ARBA" id="ARBA00026121"/>
    </source>
</evidence>
<keyword evidence="2" id="KW-0276">Fatty acid metabolism</keyword>
<dbReference type="InterPro" id="IPR000873">
    <property type="entry name" value="AMP-dep_synth/lig_dom"/>
</dbReference>
<evidence type="ECO:0000313" key="7">
    <source>
        <dbReference type="WBParaSite" id="Hba_17299"/>
    </source>
</evidence>
<reference evidence="7" key="1">
    <citation type="submission" date="2016-11" db="UniProtKB">
        <authorList>
            <consortium name="WormBaseParasite"/>
        </authorList>
    </citation>
    <scope>IDENTIFICATION</scope>
</reference>
<feature type="domain" description="AMP-dependent synthetase/ligase" evidence="5">
    <location>
        <begin position="263"/>
        <end position="521"/>
    </location>
</feature>
<dbReference type="AlphaFoldDB" id="A0A1I7XHS7"/>
<dbReference type="GO" id="GO:0016020">
    <property type="term" value="C:membrane"/>
    <property type="evidence" value="ECO:0007669"/>
    <property type="project" value="TreeGrafter"/>
</dbReference>
<protein>
    <recommendedName>
        <fullName evidence="3">long-chain-fatty-acid--CoA ligase</fullName>
        <ecNumber evidence="3">6.2.1.3</ecNumber>
    </recommendedName>
</protein>
<evidence type="ECO:0000259" key="5">
    <source>
        <dbReference type="Pfam" id="PF00501"/>
    </source>
</evidence>
<proteinExistence type="predicted"/>
<evidence type="ECO:0000256" key="4">
    <source>
        <dbReference type="SAM" id="Phobius"/>
    </source>
</evidence>
<dbReference type="GO" id="GO:0004467">
    <property type="term" value="F:long-chain fatty acid-CoA ligase activity"/>
    <property type="evidence" value="ECO:0007669"/>
    <property type="project" value="UniProtKB-EC"/>
</dbReference>
<keyword evidence="2" id="KW-0443">Lipid metabolism</keyword>
<dbReference type="WBParaSite" id="Hba_17299">
    <property type="protein sequence ID" value="Hba_17299"/>
    <property type="gene ID" value="Hba_17299"/>
</dbReference>
<dbReference type="Pfam" id="PF00501">
    <property type="entry name" value="AMP-binding"/>
    <property type="match status" value="1"/>
</dbReference>
<keyword evidence="4" id="KW-0472">Membrane</keyword>
<dbReference type="PANTHER" id="PTHR43272:SF89">
    <property type="entry name" value="LONG-CHAIN-FATTY-ACID--COA LIGASE"/>
    <property type="match status" value="1"/>
</dbReference>
<name>A0A1I7XHS7_HETBA</name>
<sequence length="749" mass="84434">MGKKKNTDFNHNFPIFEQFSRLVPGEERIRENVFVDKPIEVPPDGVVTTVYEALEKAATITSNGEFLGEIINGKYKWKTYKTVIHDAQVIGSALVHLGLRPGEETRVGIAGIHSVNEIITNCNLELVFCDNDNRAEEFIQKKMAGILPNMKKIIVLNSVKKQVNGRLEGIDDLEVYSYEYIYNMGEANLKPAFPPSPTSVYIICHTSGTTVITSLKQQCALYFQNIEDIMLISAFIFSITILTKIFVHICCQITKLKVATASGRPKGVQLTHRSLLASMAGLYTQWVPPPNRFSFGKNDVYFSFLSLAHIYEHLMQTFTIYIGGRVGIYSGDVTKLVADIQILRPTIVSLVPRLLNKFHDHIHAEISKKNVLAKKLFEVAKEVSLTFYNRNYDFSIVEFRDMIQFGTNLYLKREYCNYFLIHNLFGGRLRILTTGGAPVTPAVKDFTRIAYGCPLMEGYGQTECGAAGTLNLPFDFTTGQVGGPAPWAQIKLIDVPEMNYWAKDDKGEICFRGAAVMNGYFMDDELNRRTIDSEASSNSLNSFKIVLFLRWLHTGDIGMWLPNGALQIIDRKNALFKLAQGDFVSPEQIEAVYLNCPLLIQLFVTGKTTRSFLVGIGIVNIPHLRAALSSSTEDTRQTSMSDIELLEDSDVRNFVLRELNILGKENGLQTMELIKNIYLTGEFFIILLSFIIHGYCAFLNHLKRIFPQSSFSTFNPPQTPSATIFIIHMPLINLRDNMATELRCSKPMR</sequence>
<evidence type="ECO:0000256" key="2">
    <source>
        <dbReference type="ARBA" id="ARBA00022832"/>
    </source>
</evidence>
<dbReference type="Proteomes" id="UP000095283">
    <property type="component" value="Unplaced"/>
</dbReference>
<dbReference type="InterPro" id="IPR042099">
    <property type="entry name" value="ANL_N_sf"/>
</dbReference>